<evidence type="ECO:0000313" key="1">
    <source>
        <dbReference type="EnsemblPlants" id="Bo9g078370.1"/>
    </source>
</evidence>
<keyword evidence="2" id="KW-1185">Reference proteome</keyword>
<protein>
    <submittedName>
        <fullName evidence="1">Uncharacterized protein</fullName>
    </submittedName>
</protein>
<dbReference type="HOGENOM" id="CLU_2240359_0_0_1"/>
<dbReference type="Proteomes" id="UP000032141">
    <property type="component" value="Chromosome C9"/>
</dbReference>
<reference evidence="1 2" key="1">
    <citation type="journal article" date="2014" name="Genome Biol.">
        <title>Transcriptome and methylome profiling reveals relics of genome dominance in the mesopolyploid Brassica oleracea.</title>
        <authorList>
            <person name="Parkin I.A."/>
            <person name="Koh C."/>
            <person name="Tang H."/>
            <person name="Robinson S.J."/>
            <person name="Kagale S."/>
            <person name="Clarke W.E."/>
            <person name="Town C.D."/>
            <person name="Nixon J."/>
            <person name="Krishnakumar V."/>
            <person name="Bidwell S.L."/>
            <person name="Denoeud F."/>
            <person name="Belcram H."/>
            <person name="Links M.G."/>
            <person name="Just J."/>
            <person name="Clarke C."/>
            <person name="Bender T."/>
            <person name="Huebert T."/>
            <person name="Mason A.S."/>
            <person name="Pires J.C."/>
            <person name="Barker G."/>
            <person name="Moore J."/>
            <person name="Walley P.G."/>
            <person name="Manoli S."/>
            <person name="Batley J."/>
            <person name="Edwards D."/>
            <person name="Nelson M.N."/>
            <person name="Wang X."/>
            <person name="Paterson A.H."/>
            <person name="King G."/>
            <person name="Bancroft I."/>
            <person name="Chalhoub B."/>
            <person name="Sharpe A.G."/>
        </authorList>
    </citation>
    <scope>NUCLEOTIDE SEQUENCE</scope>
    <source>
        <strain evidence="1 2">cv. TO1000</strain>
    </source>
</reference>
<accession>A0A0D3E8C5</accession>
<dbReference type="Gramene" id="Bo9g078370.1">
    <property type="protein sequence ID" value="Bo9g078370.1"/>
    <property type="gene ID" value="Bo9g078370"/>
</dbReference>
<proteinExistence type="predicted"/>
<reference evidence="1" key="2">
    <citation type="submission" date="2015-03" db="UniProtKB">
        <authorList>
            <consortium name="EnsemblPlants"/>
        </authorList>
    </citation>
    <scope>IDENTIFICATION</scope>
</reference>
<name>A0A0D3E8C5_BRAOL</name>
<dbReference type="AlphaFoldDB" id="A0A0D3E8C5"/>
<dbReference type="EnsemblPlants" id="Bo9g078370.1">
    <property type="protein sequence ID" value="Bo9g078370.1"/>
    <property type="gene ID" value="Bo9g078370"/>
</dbReference>
<evidence type="ECO:0000313" key="2">
    <source>
        <dbReference type="Proteomes" id="UP000032141"/>
    </source>
</evidence>
<organism evidence="1 2">
    <name type="scientific">Brassica oleracea var. oleracea</name>
    <dbReference type="NCBI Taxonomy" id="109376"/>
    <lineage>
        <taxon>Eukaryota</taxon>
        <taxon>Viridiplantae</taxon>
        <taxon>Streptophyta</taxon>
        <taxon>Embryophyta</taxon>
        <taxon>Tracheophyta</taxon>
        <taxon>Spermatophyta</taxon>
        <taxon>Magnoliopsida</taxon>
        <taxon>eudicotyledons</taxon>
        <taxon>Gunneridae</taxon>
        <taxon>Pentapetalae</taxon>
        <taxon>rosids</taxon>
        <taxon>malvids</taxon>
        <taxon>Brassicales</taxon>
        <taxon>Brassicaceae</taxon>
        <taxon>Brassiceae</taxon>
        <taxon>Brassica</taxon>
    </lineage>
</organism>
<sequence>MYIFDLQIDLLFPVADPTFAWQFLVCFRSTKSELFSDFALILSLFMQNLIAKSRNLCSSYGASRVLDLFHGGVIVSSCKDMVGSGPLWLKNRRCWIRLVDLKQIK</sequence>